<dbReference type="Gene3D" id="1.10.8.430">
    <property type="entry name" value="Helical domain of apoptotic protease-activating factors"/>
    <property type="match status" value="1"/>
</dbReference>
<dbReference type="Gene3D" id="3.40.50.10140">
    <property type="entry name" value="Toll/interleukin-1 receptor homology (TIR) domain"/>
    <property type="match status" value="1"/>
</dbReference>
<dbReference type="Pfam" id="PF01582">
    <property type="entry name" value="TIR"/>
    <property type="match status" value="1"/>
</dbReference>
<sequence length="1183" mass="133168">MALNGGGSSKWKYHVFLSFRGEDTRLGFTDHLHTALEQKRSIDTFRDNEELRKGEFISQQLVHAIEDSLCAVVVLSPNYANSGWCLDELQKIVETKGSLGMLVPVFYDVDPSDVRHQKGKFKEAFRKHEERYTQDKVQQWRKALTFVANLSGCTSHNRYESQLIDEIAEEVRTKVELKLPTKDDDDLVAIDTKFKEVCSCLSPGSKEDVLFLGIWGMGGIGKTTLASIVSKRIQREFEDDCILRVGDVSKEGDLVNLQNRLLSRLKLRSRVIETLVQGRDIIRNLLYKKRILIVLDDVRSIEQLENLVGNKEWFGPGSRIIVTTRDRNLLSSHGVFKIYDMEVLNPKESLQLFHQEAFKGEHLPEEYLELSKKFVKYTAGLPLALKVLGSNLRRRSIDVWEDALDEIGKDPDGGIMNILRISYDMLKEGYKTIFLDIACFFKGWYSDKVTKILKNCGLNPTSGISDLIGKSLITCNKGVLGMHDLLEEMGKNIVFQESKKDPGKRSRLSSPNDIDQVLKENTGTENTEGMVLKQQIESYNKATHWHPEALSKMNNLRLLVILCDLHLSCGFKCLPSSLKVLIWAECPLKSLPLETELHKLVHLQMNNSKLEHAWNGSLVFEALKVMDLSYSKDLIQTPDISNVPLLEELFFDGCVSLVELHQSVGQHKKLTVLSLIGCIKVEKLPDKLKMSSLKRLFLCGCSNIKLLPDFGESMESLSVLNLMKCSNLLCIPDTIANLKSLRLLNLSGCSKICKLPHNINENKVLEDLDLSETSIRVVNRSLFQMENLKRLSFHGCSGPVSNSCELTSTFDEFSIFEKPDLNCLNLPPSISGLSMLNSFDLGYCNLHHGLIPKDLDKLSSLETLILSGNTDLVVPESVSKLPNLRFLEAEGCMGFVNQSVLPHHSDSLVEAGLFLDLWKFWKQFKPNNSELLCQVRDHSYPITYFEIPPKFGNEILFPMGPRLSKLESSASIIVDIPNERGSNEWWGIIVFIAFEPLESSTSFPSLKFNWSFESSHPEAGPSLYLSSSAARAHYSCCLVTMIMTDNYIYIQLHHRKYDNISESKAFSKHRKPAFSENSRLRFDVQGGELKMKECSYDVLCKEDFKSKVLLNSENGSDDNGSNSGESSGEELENRSDDNGSNNGESSGEESENGSDDNGANSRESIGEESEISSEDSTEGKNAQ</sequence>
<dbReference type="InterPro" id="IPR000157">
    <property type="entry name" value="TIR_dom"/>
</dbReference>
<dbReference type="SUPFAM" id="SSF46785">
    <property type="entry name" value="Winged helix' DNA-binding domain"/>
    <property type="match status" value="1"/>
</dbReference>
<name>A0ABU6XLB7_9FABA</name>
<dbReference type="EMBL" id="JASCZI010212238">
    <property type="protein sequence ID" value="MED6198840.1"/>
    <property type="molecule type" value="Genomic_DNA"/>
</dbReference>
<feature type="compositionally biased region" description="Acidic residues" evidence="4">
    <location>
        <begin position="1166"/>
        <end position="1176"/>
    </location>
</feature>
<evidence type="ECO:0000313" key="6">
    <source>
        <dbReference type="EMBL" id="MED6198840.1"/>
    </source>
</evidence>
<dbReference type="PRINTS" id="PR00364">
    <property type="entry name" value="DISEASERSIST"/>
</dbReference>
<keyword evidence="1" id="KW-0433">Leucine-rich repeat</keyword>
<feature type="region of interest" description="Disordered" evidence="4">
    <location>
        <begin position="1110"/>
        <end position="1183"/>
    </location>
</feature>
<dbReference type="PANTHER" id="PTHR11017:SF559">
    <property type="entry name" value="DISEASE RESISTANCE PROTEIN CHL1"/>
    <property type="match status" value="1"/>
</dbReference>
<dbReference type="InterPro" id="IPR042197">
    <property type="entry name" value="Apaf_helical"/>
</dbReference>
<dbReference type="InterPro" id="IPR027417">
    <property type="entry name" value="P-loop_NTPase"/>
</dbReference>
<dbReference type="Proteomes" id="UP001341840">
    <property type="component" value="Unassembled WGS sequence"/>
</dbReference>
<accession>A0ABU6XLB7</accession>
<evidence type="ECO:0000256" key="4">
    <source>
        <dbReference type="SAM" id="MobiDB-lite"/>
    </source>
</evidence>
<dbReference type="InterPro" id="IPR058192">
    <property type="entry name" value="WHD_ROQ1-like"/>
</dbReference>
<dbReference type="Gene3D" id="3.40.50.300">
    <property type="entry name" value="P-loop containing nucleotide triphosphate hydrolases"/>
    <property type="match status" value="1"/>
</dbReference>
<dbReference type="Gene3D" id="3.80.10.10">
    <property type="entry name" value="Ribonuclease Inhibitor"/>
    <property type="match status" value="3"/>
</dbReference>
<keyword evidence="3" id="KW-0611">Plant defense</keyword>
<dbReference type="PANTHER" id="PTHR11017">
    <property type="entry name" value="LEUCINE-RICH REPEAT-CONTAINING PROTEIN"/>
    <property type="match status" value="1"/>
</dbReference>
<dbReference type="SUPFAM" id="SSF52200">
    <property type="entry name" value="Toll/Interleukin receptor TIR domain"/>
    <property type="match status" value="1"/>
</dbReference>
<dbReference type="SUPFAM" id="SSF52058">
    <property type="entry name" value="L domain-like"/>
    <property type="match status" value="1"/>
</dbReference>
<keyword evidence="2" id="KW-0677">Repeat</keyword>
<dbReference type="InterPro" id="IPR036390">
    <property type="entry name" value="WH_DNA-bd_sf"/>
</dbReference>
<evidence type="ECO:0000256" key="3">
    <source>
        <dbReference type="ARBA" id="ARBA00022821"/>
    </source>
</evidence>
<gene>
    <name evidence="6" type="ORF">PIB30_070317</name>
</gene>
<comment type="caution">
    <text evidence="6">The sequence shown here is derived from an EMBL/GenBank/DDBJ whole genome shotgun (WGS) entry which is preliminary data.</text>
</comment>
<dbReference type="SUPFAM" id="SSF52540">
    <property type="entry name" value="P-loop containing nucleoside triphosphate hydrolases"/>
    <property type="match status" value="1"/>
</dbReference>
<dbReference type="Pfam" id="PF00931">
    <property type="entry name" value="NB-ARC"/>
    <property type="match status" value="1"/>
</dbReference>
<proteinExistence type="predicted"/>
<dbReference type="Pfam" id="PF23282">
    <property type="entry name" value="WHD_ROQ1"/>
    <property type="match status" value="1"/>
</dbReference>
<feature type="compositionally biased region" description="Low complexity" evidence="4">
    <location>
        <begin position="1110"/>
        <end position="1126"/>
    </location>
</feature>
<dbReference type="InterPro" id="IPR002182">
    <property type="entry name" value="NB-ARC"/>
</dbReference>
<dbReference type="InterPro" id="IPR032675">
    <property type="entry name" value="LRR_dom_sf"/>
</dbReference>
<protein>
    <recommendedName>
        <fullName evidence="5">TIR domain-containing protein</fullName>
    </recommendedName>
</protein>
<dbReference type="PROSITE" id="PS50104">
    <property type="entry name" value="TIR"/>
    <property type="match status" value="1"/>
</dbReference>
<evidence type="ECO:0000256" key="2">
    <source>
        <dbReference type="ARBA" id="ARBA00022737"/>
    </source>
</evidence>
<organism evidence="6 7">
    <name type="scientific">Stylosanthes scabra</name>
    <dbReference type="NCBI Taxonomy" id="79078"/>
    <lineage>
        <taxon>Eukaryota</taxon>
        <taxon>Viridiplantae</taxon>
        <taxon>Streptophyta</taxon>
        <taxon>Embryophyta</taxon>
        <taxon>Tracheophyta</taxon>
        <taxon>Spermatophyta</taxon>
        <taxon>Magnoliopsida</taxon>
        <taxon>eudicotyledons</taxon>
        <taxon>Gunneridae</taxon>
        <taxon>Pentapetalae</taxon>
        <taxon>rosids</taxon>
        <taxon>fabids</taxon>
        <taxon>Fabales</taxon>
        <taxon>Fabaceae</taxon>
        <taxon>Papilionoideae</taxon>
        <taxon>50 kb inversion clade</taxon>
        <taxon>dalbergioids sensu lato</taxon>
        <taxon>Dalbergieae</taxon>
        <taxon>Pterocarpus clade</taxon>
        <taxon>Stylosanthes</taxon>
    </lineage>
</organism>
<evidence type="ECO:0000313" key="7">
    <source>
        <dbReference type="Proteomes" id="UP001341840"/>
    </source>
</evidence>
<keyword evidence="7" id="KW-1185">Reference proteome</keyword>
<reference evidence="6 7" key="1">
    <citation type="journal article" date="2023" name="Plants (Basel)">
        <title>Bridging the Gap: Combining Genomics and Transcriptomics Approaches to Understand Stylosanthes scabra, an Orphan Legume from the Brazilian Caatinga.</title>
        <authorList>
            <person name="Ferreira-Neto J.R.C."/>
            <person name="da Silva M.D."/>
            <person name="Binneck E."/>
            <person name="de Melo N.F."/>
            <person name="da Silva R.H."/>
            <person name="de Melo A.L.T.M."/>
            <person name="Pandolfi V."/>
            <person name="Bustamante F.O."/>
            <person name="Brasileiro-Vidal A.C."/>
            <person name="Benko-Iseppon A.M."/>
        </authorList>
    </citation>
    <scope>NUCLEOTIDE SEQUENCE [LARGE SCALE GENOMIC DNA]</scope>
    <source>
        <tissue evidence="6">Leaves</tissue>
    </source>
</reference>
<dbReference type="InterPro" id="IPR035897">
    <property type="entry name" value="Toll_tir_struct_dom_sf"/>
</dbReference>
<evidence type="ECO:0000256" key="1">
    <source>
        <dbReference type="ARBA" id="ARBA00022614"/>
    </source>
</evidence>
<evidence type="ECO:0000259" key="5">
    <source>
        <dbReference type="PROSITE" id="PS50104"/>
    </source>
</evidence>
<feature type="domain" description="TIR" evidence="5">
    <location>
        <begin position="11"/>
        <end position="175"/>
    </location>
</feature>
<dbReference type="SMART" id="SM00255">
    <property type="entry name" value="TIR"/>
    <property type="match status" value="1"/>
</dbReference>
<dbReference type="InterPro" id="IPR044974">
    <property type="entry name" value="Disease_R_plants"/>
</dbReference>